<dbReference type="AlphaFoldDB" id="A0A1C3UDC1"/>
<gene>
    <name evidence="2" type="ORF">GA0061101_102154</name>
</gene>
<evidence type="ECO:0000256" key="1">
    <source>
        <dbReference type="SAM" id="Coils"/>
    </source>
</evidence>
<sequence length="62" mass="7161">MRNSHLKHLHVQREELEAKLELHIARYCFGEGDVEDGTEAELQQRITEISDEIAALESERGE</sequence>
<protein>
    <submittedName>
        <fullName evidence="2">Uncharacterized protein</fullName>
    </submittedName>
</protein>
<reference evidence="3" key="1">
    <citation type="submission" date="2016-08" db="EMBL/GenBank/DDBJ databases">
        <authorList>
            <person name="Varghese N."/>
            <person name="Submissions Spin"/>
        </authorList>
    </citation>
    <scope>NUCLEOTIDE SEQUENCE [LARGE SCALE GENOMIC DNA]</scope>
    <source>
        <strain evidence="3">P1-7</strain>
    </source>
</reference>
<dbReference type="OrthoDB" id="8420874at2"/>
<feature type="coiled-coil region" evidence="1">
    <location>
        <begin position="6"/>
        <end position="59"/>
    </location>
</feature>
<dbReference type="RefSeq" id="WP_047554321.1">
    <property type="nucleotide sequence ID" value="NZ_FMAF01000002.1"/>
</dbReference>
<accession>A0A1C3UDC1</accession>
<organism evidence="2 3">
    <name type="scientific">Rhizobium lusitanum</name>
    <dbReference type="NCBI Taxonomy" id="293958"/>
    <lineage>
        <taxon>Bacteria</taxon>
        <taxon>Pseudomonadati</taxon>
        <taxon>Pseudomonadota</taxon>
        <taxon>Alphaproteobacteria</taxon>
        <taxon>Hyphomicrobiales</taxon>
        <taxon>Rhizobiaceae</taxon>
        <taxon>Rhizobium/Agrobacterium group</taxon>
        <taxon>Rhizobium</taxon>
    </lineage>
</organism>
<evidence type="ECO:0000313" key="3">
    <source>
        <dbReference type="Proteomes" id="UP000199205"/>
    </source>
</evidence>
<keyword evidence="1" id="KW-0175">Coiled coil</keyword>
<name>A0A1C3UDC1_9HYPH</name>
<evidence type="ECO:0000313" key="2">
    <source>
        <dbReference type="EMBL" id="SCB13415.1"/>
    </source>
</evidence>
<dbReference type="EMBL" id="FMAF01000002">
    <property type="protein sequence ID" value="SCB13415.1"/>
    <property type="molecule type" value="Genomic_DNA"/>
</dbReference>
<proteinExistence type="predicted"/>
<dbReference type="Proteomes" id="UP000199205">
    <property type="component" value="Unassembled WGS sequence"/>
</dbReference>